<evidence type="ECO:0000313" key="3">
    <source>
        <dbReference type="Proteomes" id="UP000257109"/>
    </source>
</evidence>
<dbReference type="EMBL" id="QJKJ01008014">
    <property type="protein sequence ID" value="RDX81095.1"/>
    <property type="molecule type" value="Genomic_DNA"/>
</dbReference>
<evidence type="ECO:0000313" key="2">
    <source>
        <dbReference type="EMBL" id="RDX81095.1"/>
    </source>
</evidence>
<feature type="non-terminal residue" evidence="2">
    <location>
        <position position="1"/>
    </location>
</feature>
<evidence type="ECO:0000256" key="1">
    <source>
        <dbReference type="SAM" id="MobiDB-lite"/>
    </source>
</evidence>
<dbReference type="Proteomes" id="UP000257109">
    <property type="component" value="Unassembled WGS sequence"/>
</dbReference>
<organism evidence="2 3">
    <name type="scientific">Mucuna pruriens</name>
    <name type="common">Velvet bean</name>
    <name type="synonym">Dolichos pruriens</name>
    <dbReference type="NCBI Taxonomy" id="157652"/>
    <lineage>
        <taxon>Eukaryota</taxon>
        <taxon>Viridiplantae</taxon>
        <taxon>Streptophyta</taxon>
        <taxon>Embryophyta</taxon>
        <taxon>Tracheophyta</taxon>
        <taxon>Spermatophyta</taxon>
        <taxon>Magnoliopsida</taxon>
        <taxon>eudicotyledons</taxon>
        <taxon>Gunneridae</taxon>
        <taxon>Pentapetalae</taxon>
        <taxon>rosids</taxon>
        <taxon>fabids</taxon>
        <taxon>Fabales</taxon>
        <taxon>Fabaceae</taxon>
        <taxon>Papilionoideae</taxon>
        <taxon>50 kb inversion clade</taxon>
        <taxon>NPAAA clade</taxon>
        <taxon>indigoferoid/millettioid clade</taxon>
        <taxon>Phaseoleae</taxon>
        <taxon>Mucuna</taxon>
    </lineage>
</organism>
<name>A0A371FRY7_MUCPR</name>
<dbReference type="OrthoDB" id="1937287at2759"/>
<sequence length="85" mass="9343">MPTQGNSLSLEDLMDQLAANNLEFQQSVSSNNMQFQQNMAATIQDLKTQIGHRIKQPPETIPNSRGNASAITLRSGKELSQSTLQ</sequence>
<feature type="region of interest" description="Disordered" evidence="1">
    <location>
        <begin position="55"/>
        <end position="85"/>
    </location>
</feature>
<feature type="compositionally biased region" description="Polar residues" evidence="1">
    <location>
        <begin position="61"/>
        <end position="85"/>
    </location>
</feature>
<accession>A0A371FRY7</accession>
<protein>
    <submittedName>
        <fullName evidence="2">Uncharacterized protein</fullName>
    </submittedName>
</protein>
<reference evidence="2" key="1">
    <citation type="submission" date="2018-05" db="EMBL/GenBank/DDBJ databases">
        <title>Draft genome of Mucuna pruriens seed.</title>
        <authorList>
            <person name="Nnadi N.E."/>
            <person name="Vos R."/>
            <person name="Hasami M.H."/>
            <person name="Devisetty U.K."/>
            <person name="Aguiy J.C."/>
        </authorList>
    </citation>
    <scope>NUCLEOTIDE SEQUENCE [LARGE SCALE GENOMIC DNA]</scope>
    <source>
        <strain evidence="2">JCA_2017</strain>
    </source>
</reference>
<keyword evidence="3" id="KW-1185">Reference proteome</keyword>
<proteinExistence type="predicted"/>
<comment type="caution">
    <text evidence="2">The sequence shown here is derived from an EMBL/GenBank/DDBJ whole genome shotgun (WGS) entry which is preliminary data.</text>
</comment>
<gene>
    <name evidence="2" type="ORF">CR513_38262</name>
</gene>
<dbReference type="AlphaFoldDB" id="A0A371FRY7"/>